<dbReference type="PANTHER" id="PTHR33802">
    <property type="entry name" value="SI:CH211-161H7.5-RELATED"/>
    <property type="match status" value="1"/>
</dbReference>
<comment type="caution">
    <text evidence="2">The sequence shown here is derived from an EMBL/GenBank/DDBJ whole genome shotgun (WGS) entry which is preliminary data.</text>
</comment>
<proteinExistence type="predicted"/>
<gene>
    <name evidence="2" type="ORF">CLW00_1086</name>
</gene>
<protein>
    <recommendedName>
        <fullName evidence="4">TspO/MBR related protein</fullName>
    </recommendedName>
</protein>
<dbReference type="Gene3D" id="1.20.1260.100">
    <property type="entry name" value="TspO/MBR protein"/>
    <property type="match status" value="1"/>
</dbReference>
<keyword evidence="1" id="KW-0472">Membrane</keyword>
<feature type="transmembrane region" description="Helical" evidence="1">
    <location>
        <begin position="84"/>
        <end position="104"/>
    </location>
</feature>
<dbReference type="PANTHER" id="PTHR33802:SF1">
    <property type="entry name" value="XK-RELATED PROTEIN"/>
    <property type="match status" value="1"/>
</dbReference>
<keyword evidence="1" id="KW-0812">Transmembrane</keyword>
<evidence type="ECO:0000313" key="3">
    <source>
        <dbReference type="Proteomes" id="UP000238157"/>
    </source>
</evidence>
<evidence type="ECO:0000313" key="2">
    <source>
        <dbReference type="EMBL" id="PRY86519.1"/>
    </source>
</evidence>
<dbReference type="AlphaFoldDB" id="A0A2T0WIJ2"/>
<evidence type="ECO:0000256" key="1">
    <source>
        <dbReference type="SAM" id="Phobius"/>
    </source>
</evidence>
<feature type="transmembrane region" description="Helical" evidence="1">
    <location>
        <begin position="110"/>
        <end position="129"/>
    </location>
</feature>
<name>A0A2T0WIJ2_9BACT</name>
<feature type="transmembrane region" description="Helical" evidence="1">
    <location>
        <begin position="51"/>
        <end position="72"/>
    </location>
</feature>
<keyword evidence="1" id="KW-1133">Transmembrane helix</keyword>
<feature type="transmembrane region" description="Helical" evidence="1">
    <location>
        <begin position="227"/>
        <end position="247"/>
    </location>
</feature>
<reference evidence="2 3" key="1">
    <citation type="submission" date="2018-03" db="EMBL/GenBank/DDBJ databases">
        <title>Genomic Encyclopedia of Archaeal and Bacterial Type Strains, Phase II (KMG-II): from individual species to whole genera.</title>
        <authorList>
            <person name="Goeker M."/>
        </authorList>
    </citation>
    <scope>NUCLEOTIDE SEQUENCE [LARGE SCALE GENOMIC DNA]</scope>
    <source>
        <strain evidence="2 3">DSM 27929</strain>
    </source>
</reference>
<evidence type="ECO:0008006" key="4">
    <source>
        <dbReference type="Google" id="ProtNLM"/>
    </source>
</evidence>
<sequence length="262" mass="29874">MFMKNIILLIFNSLTFVLTLYLNYLFGAGVGDRKSVGEISSQFDTLITPAGYAFSIWGLIYLMLFGFLVYQWITYFRNNSHKSLAPSSFWFGLSNLLNALWIVVWTSELIGLSSLVIFGLLASLLVLVFRLKLEIWDAPLSIIAFVWWPICIYTGWIVVASVVNLSVWFYTLNIFQNEPLWTIIVLMVATGIYLFLTFKRNMREAAVVGVWAFVAISVKQWDVNQEVAYTALLLVGLLTIAVSYHAFVNRSTNPITKIFQRS</sequence>
<feature type="transmembrane region" description="Helical" evidence="1">
    <location>
        <begin position="205"/>
        <end position="221"/>
    </location>
</feature>
<dbReference type="InterPro" id="IPR038330">
    <property type="entry name" value="TspO/MBR-related_sf"/>
</dbReference>
<feature type="transmembrane region" description="Helical" evidence="1">
    <location>
        <begin position="141"/>
        <end position="168"/>
    </location>
</feature>
<organism evidence="2 3">
    <name type="scientific">Mongoliibacter ruber</name>
    <dbReference type="NCBI Taxonomy" id="1750599"/>
    <lineage>
        <taxon>Bacteria</taxon>
        <taxon>Pseudomonadati</taxon>
        <taxon>Bacteroidota</taxon>
        <taxon>Cytophagia</taxon>
        <taxon>Cytophagales</taxon>
        <taxon>Cyclobacteriaceae</taxon>
        <taxon>Mongoliibacter</taxon>
    </lineage>
</organism>
<accession>A0A2T0WIJ2</accession>
<feature type="transmembrane region" description="Helical" evidence="1">
    <location>
        <begin position="180"/>
        <end position="198"/>
    </location>
</feature>
<keyword evidence="3" id="KW-1185">Reference proteome</keyword>
<dbReference type="Proteomes" id="UP000238157">
    <property type="component" value="Unassembled WGS sequence"/>
</dbReference>
<dbReference type="EMBL" id="PVTR01000008">
    <property type="protein sequence ID" value="PRY86519.1"/>
    <property type="molecule type" value="Genomic_DNA"/>
</dbReference>